<sequence length="1043" mass="115613">MNLPSLSIKKPVLAGVFSALIVIMGLVGWMNLGVREFPLTEPPVISVVTFYPGASPDVIASKITKPMEESIAEANGLRTISSESREQVSIITVEFNRDIDLEDALNDVRDKVSKSKNQIPADVDPPIVEKASSPDNLVAFLEVESDTKDIKEVSHLASTIIKDRIQSIPGINRVAVVGEHKYAMRLRFDPIKLAAFQLTPEDIRQALLRENIDLPSGRIEGDNNELSVRSIGRLTTAEEFNNMIIKQDGHTIIKLKDIGFAELGEMNERTAIINGTNNSNRIGVGIAIQIQRGANAIEVVDEFYQRLDQLRQEVPKEYRLIVGFDFTKPVRESIKEVEETLFIAFGLVVLIIFLFLRDWRSTIIPVLAIPVSILSAFFIMYLAGFSINVLTLLGLVLAIGLVVDDAIVVLENIYKKVEEGMTPIQAAFKGSKEIYFAVISTTITLAAVFTPIIFMGGISGQLFKEFAIVVSGSVLVSAFVALTLSPMLSAYLLKKQDKPNWLYRTTEPFFIRLNNGYERLLTVFMKNRWMAWVFLVFAGALIYVVGKSLPSELAPLEDRSNISLIAVAPEGVSFDYMKKGMTEVGKYVNESTDGLYQTYSMVAISFIPAPAPVNVAVQSIYLNDPKERKMSAQELYNQYGAASGNFRDFLLFPYMPPTIGTRYGGGMPVQFVLQTQSLDSLNKVLPKFLQAARQSPKLMFVDSDLKMNKPEVKINIDRQKAALMGVSIQEVSRALQLSLSGQRYGYFLRNDRQYEVIGQVEKQQRNDISDLRSINVRSSNGQMISLDNLVTMDEGISPAAIYRYDQYTSATISAALAPGVSLEEGIKEMEIIKNDVLGETFKTSLAGQARDYEESQGNILFTLILALLIIYMILAAQFESLRDPLIIMLTVPMAVTGAILSLYWFDQSLNVFSQIGIITLVGLITKNGILIVEFANDLKAKGLSKFEAATQAAVQRFRPILMTSLAMIFGALPIALTFNSRQSLGIVIAGGLIFAGILTLFIIPAVYSYLSSAKAHQEVIEEEHPSLEISHKPKIVYNENTYN</sequence>
<comment type="caution">
    <text evidence="2">The sequence shown here is derived from an EMBL/GenBank/DDBJ whole genome shotgun (WGS) entry which is preliminary data.</text>
</comment>
<dbReference type="PRINTS" id="PR00702">
    <property type="entry name" value="ACRIFLAVINRP"/>
</dbReference>
<reference evidence="2 3" key="1">
    <citation type="submission" date="2024-01" db="EMBL/GenBank/DDBJ databases">
        <title>Mariniflexile litorale sp. nov., isolated from the shallow sediments of the Sea of Japan.</title>
        <authorList>
            <person name="Romanenko L."/>
            <person name="Bystritskaya E."/>
            <person name="Isaeva M."/>
        </authorList>
    </citation>
    <scope>NUCLEOTIDE SEQUENCE [LARGE SCALE GENOMIC DNA]</scope>
    <source>
        <strain evidence="2 3">KCTC 32427</strain>
    </source>
</reference>
<feature type="transmembrane region" description="Helical" evidence="1">
    <location>
        <begin position="363"/>
        <end position="383"/>
    </location>
</feature>
<dbReference type="Gene3D" id="3.30.70.1320">
    <property type="entry name" value="Multidrug efflux transporter AcrB pore domain like"/>
    <property type="match status" value="1"/>
</dbReference>
<feature type="transmembrane region" description="Helical" evidence="1">
    <location>
        <begin position="12"/>
        <end position="32"/>
    </location>
</feature>
<feature type="transmembrane region" description="Helical" evidence="1">
    <location>
        <begin position="466"/>
        <end position="493"/>
    </location>
</feature>
<dbReference type="Pfam" id="PF00873">
    <property type="entry name" value="ACR_tran"/>
    <property type="match status" value="1"/>
</dbReference>
<dbReference type="Gene3D" id="3.30.2090.10">
    <property type="entry name" value="Multidrug efflux transporter AcrB TolC docking domain, DN and DC subdomains"/>
    <property type="match status" value="2"/>
</dbReference>
<accession>A0ABV0ADG2</accession>
<dbReference type="Gene3D" id="1.20.1640.10">
    <property type="entry name" value="Multidrug efflux transporter AcrB transmembrane domain"/>
    <property type="match status" value="2"/>
</dbReference>
<dbReference type="SUPFAM" id="SSF82866">
    <property type="entry name" value="Multidrug efflux transporter AcrB transmembrane domain"/>
    <property type="match status" value="2"/>
</dbReference>
<keyword evidence="1" id="KW-0812">Transmembrane</keyword>
<dbReference type="SUPFAM" id="SSF82714">
    <property type="entry name" value="Multidrug efflux transporter AcrB TolC docking domain, DN and DC subdomains"/>
    <property type="match status" value="2"/>
</dbReference>
<feature type="transmembrane region" description="Helical" evidence="1">
    <location>
        <begin position="389"/>
        <end position="413"/>
    </location>
</feature>
<feature type="transmembrane region" description="Helical" evidence="1">
    <location>
        <begin position="911"/>
        <end position="936"/>
    </location>
</feature>
<proteinExistence type="predicted"/>
<dbReference type="SUPFAM" id="SSF82693">
    <property type="entry name" value="Multidrug efflux transporter AcrB pore domain, PN1, PN2, PC1 and PC2 subdomains"/>
    <property type="match status" value="3"/>
</dbReference>
<feature type="transmembrane region" description="Helical" evidence="1">
    <location>
        <begin position="529"/>
        <end position="546"/>
    </location>
</feature>
<name>A0ABV0ADG2_9FLAO</name>
<feature type="transmembrane region" description="Helical" evidence="1">
    <location>
        <begin position="434"/>
        <end position="454"/>
    </location>
</feature>
<dbReference type="Gene3D" id="3.30.70.1440">
    <property type="entry name" value="Multidrug efflux transporter AcrB pore domain"/>
    <property type="match status" value="1"/>
</dbReference>
<organism evidence="2 3">
    <name type="scientific">Mariniflexile soesokkakense</name>
    <dbReference type="NCBI Taxonomy" id="1343160"/>
    <lineage>
        <taxon>Bacteria</taxon>
        <taxon>Pseudomonadati</taxon>
        <taxon>Bacteroidota</taxon>
        <taxon>Flavobacteriia</taxon>
        <taxon>Flavobacteriales</taxon>
        <taxon>Flavobacteriaceae</taxon>
        <taxon>Mariniflexile</taxon>
    </lineage>
</organism>
<dbReference type="InterPro" id="IPR027463">
    <property type="entry name" value="AcrB_DN_DC_subdom"/>
</dbReference>
<feature type="transmembrane region" description="Helical" evidence="1">
    <location>
        <begin position="340"/>
        <end position="356"/>
    </location>
</feature>
<feature type="transmembrane region" description="Helical" evidence="1">
    <location>
        <begin position="859"/>
        <end position="878"/>
    </location>
</feature>
<keyword evidence="3" id="KW-1185">Reference proteome</keyword>
<dbReference type="PANTHER" id="PTHR32063:SF28">
    <property type="entry name" value="BLR2861 PROTEIN"/>
    <property type="match status" value="1"/>
</dbReference>
<feature type="transmembrane region" description="Helical" evidence="1">
    <location>
        <begin position="984"/>
        <end position="1007"/>
    </location>
</feature>
<dbReference type="Proteomes" id="UP001416393">
    <property type="component" value="Unassembled WGS sequence"/>
</dbReference>
<gene>
    <name evidence="2" type="ORF">VP395_14560</name>
</gene>
<keyword evidence="1" id="KW-0472">Membrane</keyword>
<feature type="transmembrane region" description="Helical" evidence="1">
    <location>
        <begin position="885"/>
        <end position="905"/>
    </location>
</feature>
<feature type="transmembrane region" description="Helical" evidence="1">
    <location>
        <begin position="957"/>
        <end position="978"/>
    </location>
</feature>
<dbReference type="EMBL" id="JAZHYP010000009">
    <property type="protein sequence ID" value="MEN3324958.1"/>
    <property type="molecule type" value="Genomic_DNA"/>
</dbReference>
<keyword evidence="1" id="KW-1133">Transmembrane helix</keyword>
<dbReference type="PANTHER" id="PTHR32063">
    <property type="match status" value="1"/>
</dbReference>
<dbReference type="Gene3D" id="3.30.70.1430">
    <property type="entry name" value="Multidrug efflux transporter AcrB pore domain"/>
    <property type="match status" value="2"/>
</dbReference>
<dbReference type="RefSeq" id="WP_346242756.1">
    <property type="nucleotide sequence ID" value="NZ_JAZHYP010000009.1"/>
</dbReference>
<protein>
    <submittedName>
        <fullName evidence="2">Efflux RND transporter permease subunit</fullName>
    </submittedName>
</protein>
<evidence type="ECO:0000313" key="3">
    <source>
        <dbReference type="Proteomes" id="UP001416393"/>
    </source>
</evidence>
<dbReference type="InterPro" id="IPR001036">
    <property type="entry name" value="Acrflvin-R"/>
</dbReference>
<evidence type="ECO:0000256" key="1">
    <source>
        <dbReference type="SAM" id="Phobius"/>
    </source>
</evidence>
<evidence type="ECO:0000313" key="2">
    <source>
        <dbReference type="EMBL" id="MEN3324958.1"/>
    </source>
</evidence>